<dbReference type="EMBL" id="KU686195">
    <property type="protein sequence ID" value="AOV58167.1"/>
    <property type="molecule type" value="Genomic_DNA"/>
</dbReference>
<dbReference type="EMBL" id="KU686192">
    <property type="protein sequence ID" value="AOV57417.1"/>
    <property type="molecule type" value="Genomic_DNA"/>
</dbReference>
<evidence type="ECO:0000313" key="3">
    <source>
        <dbReference type="EMBL" id="AOV58167.1"/>
    </source>
</evidence>
<protein>
    <submittedName>
        <fullName evidence="3">Uncharacterized protein</fullName>
    </submittedName>
</protein>
<evidence type="ECO:0000313" key="5">
    <source>
        <dbReference type="Proteomes" id="UP000241265"/>
    </source>
</evidence>
<name>A0A1D8KHQ2_9CAUD</name>
<evidence type="ECO:0000313" key="2">
    <source>
        <dbReference type="EMBL" id="AOV57917.1"/>
    </source>
</evidence>
<sequence length="43" mass="4928">MDRHGYHNQNRLDMGKGDLDILGVLLLGALDFPYNTEYTPHIL</sequence>
<evidence type="ECO:0000313" key="1">
    <source>
        <dbReference type="EMBL" id="AOV57417.1"/>
    </source>
</evidence>
<reference evidence="5 6" key="1">
    <citation type="journal article" date="2016" name="Virology">
        <title>The genomic content and context of auxiliary metabolic genes in marine cyanomyoviruses.</title>
        <authorList>
            <person name="Crummett L.T."/>
            <person name="Puxty R.J."/>
            <person name="Weihe C."/>
            <person name="Marston M.F."/>
            <person name="Martiny J.B."/>
        </authorList>
    </citation>
    <scope>NUCLEOTIDE SEQUENCE [LARGE SCALE GENOMIC DNA]</scope>
    <source>
        <strain evidence="1">0309SB33</strain>
        <strain evidence="2">0809CC03</strain>
        <strain evidence="3">0810SB17</strain>
        <strain evidence="4">0910CC29</strain>
    </source>
</reference>
<dbReference type="Proteomes" id="UP000241494">
    <property type="component" value="Segment"/>
</dbReference>
<evidence type="ECO:0000313" key="6">
    <source>
        <dbReference type="Proteomes" id="UP000241494"/>
    </source>
</evidence>
<dbReference type="EMBL" id="KU686196">
    <property type="protein sequence ID" value="AOV58417.1"/>
    <property type="molecule type" value="Genomic_DNA"/>
</dbReference>
<dbReference type="Proteomes" id="UP000241610">
    <property type="component" value="Segment"/>
</dbReference>
<dbReference type="Proteomes" id="UP000241591">
    <property type="component" value="Segment"/>
</dbReference>
<proteinExistence type="predicted"/>
<gene>
    <name evidence="2" type="ORF">C030809_162</name>
    <name evidence="4" type="ORF">C290910_162</name>
    <name evidence="1" type="ORF">N330309_162</name>
    <name evidence="3" type="ORF">S170810_162</name>
</gene>
<dbReference type="Proteomes" id="UP000241265">
    <property type="component" value="Genome"/>
</dbReference>
<accession>A0A1D8KHQ2</accession>
<organism evidence="3 6">
    <name type="scientific">Synechococcus phage S-CAM1</name>
    <dbReference type="NCBI Taxonomy" id="754037"/>
    <lineage>
        <taxon>Viruses</taxon>
        <taxon>Duplodnaviria</taxon>
        <taxon>Heunggongvirae</taxon>
        <taxon>Uroviricota</taxon>
        <taxon>Caudoviricetes</taxon>
        <taxon>Pantevenvirales</taxon>
        <taxon>Kyanoviridae</taxon>
        <taxon>Anaposvirus</taxon>
        <taxon>Anaposvirus socalone</taxon>
    </lineage>
</organism>
<evidence type="ECO:0000313" key="4">
    <source>
        <dbReference type="EMBL" id="AOV58417.1"/>
    </source>
</evidence>
<dbReference type="EMBL" id="KU686194">
    <property type="protein sequence ID" value="AOV57917.1"/>
    <property type="molecule type" value="Genomic_DNA"/>
</dbReference>